<dbReference type="SMART" id="SM00184">
    <property type="entry name" value="RING"/>
    <property type="match status" value="1"/>
</dbReference>
<dbReference type="FunFam" id="2.60.120.920:FF:000066">
    <property type="entry name" value="Si:ch211-208f21.3"/>
    <property type="match status" value="1"/>
</dbReference>
<evidence type="ECO:0000256" key="5">
    <source>
        <dbReference type="ARBA" id="ARBA00022859"/>
    </source>
</evidence>
<evidence type="ECO:0000256" key="1">
    <source>
        <dbReference type="ARBA" id="ARBA00022588"/>
    </source>
</evidence>
<dbReference type="PANTHER" id="PTHR25465:SF5">
    <property type="entry name" value="E3 UBIQUITIN_ISG15 LIGASE TRIM25-RELATED"/>
    <property type="match status" value="1"/>
</dbReference>
<dbReference type="CDD" id="cd19769">
    <property type="entry name" value="Bbox2_TRIM16-like"/>
    <property type="match status" value="1"/>
</dbReference>
<feature type="domain" description="B30.2/SPRY" evidence="10">
    <location>
        <begin position="367"/>
        <end position="554"/>
    </location>
</feature>
<dbReference type="InterPro" id="IPR006574">
    <property type="entry name" value="PRY"/>
</dbReference>
<evidence type="ECO:0000259" key="9">
    <source>
        <dbReference type="PROSITE" id="PS50119"/>
    </source>
</evidence>
<dbReference type="PROSITE" id="PS50089">
    <property type="entry name" value="ZF_RING_2"/>
    <property type="match status" value="1"/>
</dbReference>
<sequence length="554" mass="63694">MAEAIYKKEEDSFTCPVCLDLLKDPVTIPCGHNFCMRCIEGCWDQEDKRGVYSCPLCKDTFTPRPRLKKNTLIAEMVETFMKTRIQASLITPSNAGPGDVECDVCTGRKLKAVKSCLECLVSYCETETHYKAHNELFPGQKHSVIDATGQLQERICSHHKKVFEIFCRTDQSCICYLCTMDEHKGHDTVTAAAERTDKQRQLGPTQRRFQQRIQEREKELQELRKAVETLKSSAQTAVEDSERIFTEMIRSIKRRRSEVKELIRDQEKAEVSQAEGLLKRLEEEIAELKRRDAELEQLSLTEDHIHFLKTFQSVSETPESKDLSCISVNQGLSFEAVKKSVSSLKMQLENFCKEEVMKISASVTKVQAILPPEPTTREDFLQYSCHFTLDPNTAHRELHLSEGNRRVEWRDEVQSYPDHPERFDEWEQVLCREGVSGRCYWEVEWSGRVDISVSYKSISRRGEGYECGLGYNDQSWSLYLTSSRSSFYHNSKHTDLPLVTSSRIGVYVDHRAGTLAFYSISDTMTLLHRVQTTFTHTLYPGFRLYGSGSSVKLL</sequence>
<dbReference type="Pfam" id="PF15227">
    <property type="entry name" value="zf-C3HC4_4"/>
    <property type="match status" value="1"/>
</dbReference>
<dbReference type="GO" id="GO:0045087">
    <property type="term" value="P:innate immune response"/>
    <property type="evidence" value="ECO:0007669"/>
    <property type="project" value="UniProtKB-KW"/>
</dbReference>
<dbReference type="SMART" id="SM00589">
    <property type="entry name" value="PRY"/>
    <property type="match status" value="1"/>
</dbReference>
<dbReference type="InterPro" id="IPR013083">
    <property type="entry name" value="Znf_RING/FYVE/PHD"/>
</dbReference>
<dbReference type="PANTHER" id="PTHR25465">
    <property type="entry name" value="B-BOX DOMAIN CONTAINING"/>
    <property type="match status" value="1"/>
</dbReference>
<keyword evidence="2" id="KW-0479">Metal-binding</keyword>
<dbReference type="Proteomes" id="UP000515152">
    <property type="component" value="Chromosome 7"/>
</dbReference>
<reference evidence="12" key="1">
    <citation type="submission" date="2025-08" db="UniProtKB">
        <authorList>
            <consortium name="RefSeq"/>
        </authorList>
    </citation>
    <scope>IDENTIFICATION</scope>
</reference>
<dbReference type="InterPro" id="IPR003877">
    <property type="entry name" value="SPRY_dom"/>
</dbReference>
<dbReference type="Pfam" id="PF25600">
    <property type="entry name" value="TRIM_CC"/>
    <property type="match status" value="1"/>
</dbReference>
<evidence type="ECO:0000256" key="2">
    <source>
        <dbReference type="ARBA" id="ARBA00022723"/>
    </source>
</evidence>
<dbReference type="CDD" id="cd16040">
    <property type="entry name" value="SPRY_PRY_SNTX"/>
    <property type="match status" value="1"/>
</dbReference>
<dbReference type="InterPro" id="IPR001870">
    <property type="entry name" value="B30.2/SPRY"/>
</dbReference>
<dbReference type="AlphaFoldDB" id="A0A6P8FV10"/>
<dbReference type="PROSITE" id="PS50188">
    <property type="entry name" value="B302_SPRY"/>
    <property type="match status" value="1"/>
</dbReference>
<evidence type="ECO:0000256" key="3">
    <source>
        <dbReference type="ARBA" id="ARBA00022771"/>
    </source>
</evidence>
<keyword evidence="3 6" id="KW-0863">Zinc-finger</keyword>
<feature type="domain" description="RING-type" evidence="8">
    <location>
        <begin position="15"/>
        <end position="58"/>
    </location>
</feature>
<keyword evidence="7" id="KW-0175">Coiled coil</keyword>
<evidence type="ECO:0000256" key="6">
    <source>
        <dbReference type="PROSITE-ProRule" id="PRU00024"/>
    </source>
</evidence>
<dbReference type="InterPro" id="IPR051051">
    <property type="entry name" value="E3_ubiq-ligase_TRIM/RNF"/>
</dbReference>
<dbReference type="SUPFAM" id="SSF57845">
    <property type="entry name" value="B-box zinc-binding domain"/>
    <property type="match status" value="1"/>
</dbReference>
<protein>
    <submittedName>
        <fullName evidence="12">Tripartite motif-containing protein 16-like</fullName>
    </submittedName>
</protein>
<evidence type="ECO:0000259" key="10">
    <source>
        <dbReference type="PROSITE" id="PS50188"/>
    </source>
</evidence>
<dbReference type="KEGG" id="char:105907852"/>
<dbReference type="Gene3D" id="3.30.40.10">
    <property type="entry name" value="Zinc/RING finger domain, C3HC4 (zinc finger)"/>
    <property type="match status" value="1"/>
</dbReference>
<dbReference type="SUPFAM" id="SSF57850">
    <property type="entry name" value="RING/U-box"/>
    <property type="match status" value="1"/>
</dbReference>
<dbReference type="InterPro" id="IPR058030">
    <property type="entry name" value="TRIM8/14/16/25/29/45/65_CC"/>
</dbReference>
<organism evidence="11 12">
    <name type="scientific">Clupea harengus</name>
    <name type="common">Atlantic herring</name>
    <dbReference type="NCBI Taxonomy" id="7950"/>
    <lineage>
        <taxon>Eukaryota</taxon>
        <taxon>Metazoa</taxon>
        <taxon>Chordata</taxon>
        <taxon>Craniata</taxon>
        <taxon>Vertebrata</taxon>
        <taxon>Euteleostomi</taxon>
        <taxon>Actinopterygii</taxon>
        <taxon>Neopterygii</taxon>
        <taxon>Teleostei</taxon>
        <taxon>Clupei</taxon>
        <taxon>Clupeiformes</taxon>
        <taxon>Clupeoidei</taxon>
        <taxon>Clupeidae</taxon>
        <taxon>Clupea</taxon>
    </lineage>
</organism>
<dbReference type="SMART" id="SM00336">
    <property type="entry name" value="BBOX"/>
    <property type="match status" value="1"/>
</dbReference>
<dbReference type="Pfam" id="PF13765">
    <property type="entry name" value="PRY"/>
    <property type="match status" value="1"/>
</dbReference>
<keyword evidence="11" id="KW-1185">Reference proteome</keyword>
<dbReference type="InterPro" id="IPR043136">
    <property type="entry name" value="B30.2/SPRY_sf"/>
</dbReference>
<feature type="domain" description="B box-type" evidence="9">
    <location>
        <begin position="151"/>
        <end position="191"/>
    </location>
</feature>
<evidence type="ECO:0000313" key="12">
    <source>
        <dbReference type="RefSeq" id="XP_031426982.1"/>
    </source>
</evidence>
<feature type="coiled-coil region" evidence="7">
    <location>
        <begin position="206"/>
        <end position="301"/>
    </location>
</feature>
<dbReference type="SUPFAM" id="SSF49899">
    <property type="entry name" value="Concanavalin A-like lectins/glucanases"/>
    <property type="match status" value="1"/>
</dbReference>
<gene>
    <name evidence="12" type="primary">LOC105907852</name>
</gene>
<dbReference type="RefSeq" id="XP_031426982.1">
    <property type="nucleotide sequence ID" value="XM_031571122.2"/>
</dbReference>
<dbReference type="PROSITE" id="PS50119">
    <property type="entry name" value="ZF_BBOX"/>
    <property type="match status" value="1"/>
</dbReference>
<dbReference type="GeneID" id="105907852"/>
<keyword evidence="4" id="KW-0862">Zinc</keyword>
<dbReference type="InterPro" id="IPR017907">
    <property type="entry name" value="Znf_RING_CS"/>
</dbReference>
<dbReference type="Pfam" id="PF00622">
    <property type="entry name" value="SPRY"/>
    <property type="match status" value="1"/>
</dbReference>
<name>A0A6P8FV10_CLUHA</name>
<dbReference type="InterPro" id="IPR001841">
    <property type="entry name" value="Znf_RING"/>
</dbReference>
<dbReference type="PROSITE" id="PS00518">
    <property type="entry name" value="ZF_RING_1"/>
    <property type="match status" value="1"/>
</dbReference>
<dbReference type="Gene3D" id="3.30.160.60">
    <property type="entry name" value="Classic Zinc Finger"/>
    <property type="match status" value="1"/>
</dbReference>
<keyword evidence="1" id="KW-0399">Innate immunity</keyword>
<proteinExistence type="predicted"/>
<keyword evidence="5" id="KW-0391">Immunity</keyword>
<dbReference type="PRINTS" id="PR01407">
    <property type="entry name" value="BUTYPHLNCDUF"/>
</dbReference>
<dbReference type="GO" id="GO:0005737">
    <property type="term" value="C:cytoplasm"/>
    <property type="evidence" value="ECO:0007669"/>
    <property type="project" value="UniProtKB-ARBA"/>
</dbReference>
<evidence type="ECO:0000256" key="4">
    <source>
        <dbReference type="ARBA" id="ARBA00022833"/>
    </source>
</evidence>
<dbReference type="InterPro" id="IPR003879">
    <property type="entry name" value="Butyrophylin_SPRY"/>
</dbReference>
<evidence type="ECO:0000259" key="8">
    <source>
        <dbReference type="PROSITE" id="PS50089"/>
    </source>
</evidence>
<dbReference type="OrthoDB" id="8843305at2759"/>
<accession>A0A6P8FV10</accession>
<dbReference type="Pfam" id="PF00643">
    <property type="entry name" value="zf-B_box"/>
    <property type="match status" value="1"/>
</dbReference>
<evidence type="ECO:0000256" key="7">
    <source>
        <dbReference type="SAM" id="Coils"/>
    </source>
</evidence>
<dbReference type="InterPro" id="IPR013320">
    <property type="entry name" value="ConA-like_dom_sf"/>
</dbReference>
<dbReference type="Gene3D" id="4.10.830.40">
    <property type="match status" value="1"/>
</dbReference>
<dbReference type="Gene3D" id="2.60.120.920">
    <property type="match status" value="1"/>
</dbReference>
<dbReference type="GO" id="GO:0008270">
    <property type="term" value="F:zinc ion binding"/>
    <property type="evidence" value="ECO:0007669"/>
    <property type="project" value="UniProtKB-KW"/>
</dbReference>
<dbReference type="InterPro" id="IPR000315">
    <property type="entry name" value="Znf_B-box"/>
</dbReference>
<evidence type="ECO:0000313" key="11">
    <source>
        <dbReference type="Proteomes" id="UP000515152"/>
    </source>
</evidence>
<dbReference type="SMART" id="SM00449">
    <property type="entry name" value="SPRY"/>
    <property type="match status" value="1"/>
</dbReference>